<comment type="caution">
    <text evidence="5">The sequence shown here is derived from an EMBL/GenBank/DDBJ whole genome shotgun (WGS) entry which is preliminary data.</text>
</comment>
<dbReference type="NCBIfam" id="TIGR00787">
    <property type="entry name" value="dctP"/>
    <property type="match status" value="1"/>
</dbReference>
<dbReference type="Proteomes" id="UP000239430">
    <property type="component" value="Unassembled WGS sequence"/>
</dbReference>
<dbReference type="InterPro" id="IPR004682">
    <property type="entry name" value="TRAP_DctP"/>
</dbReference>
<evidence type="ECO:0000256" key="1">
    <source>
        <dbReference type="ARBA" id="ARBA00009023"/>
    </source>
</evidence>
<evidence type="ECO:0000256" key="4">
    <source>
        <dbReference type="SAM" id="MobiDB-lite"/>
    </source>
</evidence>
<keyword evidence="2" id="KW-0813">Transport</keyword>
<feature type="region of interest" description="Disordered" evidence="4">
    <location>
        <begin position="25"/>
        <end position="46"/>
    </location>
</feature>
<dbReference type="Pfam" id="PF03480">
    <property type="entry name" value="DctP"/>
    <property type="match status" value="1"/>
</dbReference>
<name>A0A9X7J6A7_9FIRM</name>
<dbReference type="InterPro" id="IPR038404">
    <property type="entry name" value="TRAP_DctP_sf"/>
</dbReference>
<dbReference type="Gene3D" id="3.40.190.170">
    <property type="entry name" value="Bacterial extracellular solute-binding protein, family 7"/>
    <property type="match status" value="1"/>
</dbReference>
<organism evidence="5 6">
    <name type="scientific">Neomoorella stamsii</name>
    <dbReference type="NCBI Taxonomy" id="1266720"/>
    <lineage>
        <taxon>Bacteria</taxon>
        <taxon>Bacillati</taxon>
        <taxon>Bacillota</taxon>
        <taxon>Clostridia</taxon>
        <taxon>Neomoorellales</taxon>
        <taxon>Neomoorellaceae</taxon>
        <taxon>Neomoorella</taxon>
    </lineage>
</organism>
<dbReference type="PROSITE" id="PS51257">
    <property type="entry name" value="PROKAR_LIPOPROTEIN"/>
    <property type="match status" value="1"/>
</dbReference>
<dbReference type="PIRSF" id="PIRSF006470">
    <property type="entry name" value="DctB"/>
    <property type="match status" value="1"/>
</dbReference>
<keyword evidence="6" id="KW-1185">Reference proteome</keyword>
<dbReference type="CDD" id="cd13603">
    <property type="entry name" value="PBP2_TRAP_Siap_TeaA_like"/>
    <property type="match status" value="1"/>
</dbReference>
<proteinExistence type="inferred from homology"/>
<protein>
    <submittedName>
        <fullName evidence="5">C4-dicarboxylate-binding periplasmic protein</fullName>
    </submittedName>
</protein>
<evidence type="ECO:0000313" key="6">
    <source>
        <dbReference type="Proteomes" id="UP000239430"/>
    </source>
</evidence>
<dbReference type="PANTHER" id="PTHR33376">
    <property type="match status" value="1"/>
</dbReference>
<gene>
    <name evidence="5" type="primary">dctP_1</name>
    <name evidence="5" type="ORF">MOST_03210</name>
</gene>
<dbReference type="InterPro" id="IPR018389">
    <property type="entry name" value="DctP_fam"/>
</dbReference>
<dbReference type="PANTHER" id="PTHR33376:SF7">
    <property type="entry name" value="C4-DICARBOXYLATE-BINDING PROTEIN DCTB"/>
    <property type="match status" value="1"/>
</dbReference>
<comment type="similarity">
    <text evidence="1">Belongs to the bacterial solute-binding protein 7 family.</text>
</comment>
<accession>A0A9X7J6A7</accession>
<sequence length="361" mass="40155">MKTGKILICLIVGMVLMILASCGGSSTPKEQKEAPPMGTKQEQPQVGSGAQSQYIMRIGHVTSPTGSRHKAALKLAEQVSQKTNGRLKIEVYPAAQLGDNTQLIQGTQTGTVQGVITPTLFTFAFHELFNVLDLPFLFKDIDQAFKVTQSPIGDELLASVESKGFKALAFWPQWLRVVIARFPADKPENFQGVKFRIMPAQVVLDEYRGWGASPVPTDLGELYNSLQQGVVDGANLTLTEIYDFKLNEAAKYLTLLNDGLLCDVILVNKQWFDSLPADLQKVLKDEFKAMARERLDIERVGMQERLDKIKAAGKNQVIELTPEQKKAFVKSVQPTYDALLKRLPEAKSYLEKIQDELAKEK</sequence>
<evidence type="ECO:0000256" key="2">
    <source>
        <dbReference type="ARBA" id="ARBA00022448"/>
    </source>
</evidence>
<dbReference type="NCBIfam" id="NF037995">
    <property type="entry name" value="TRAP_S1"/>
    <property type="match status" value="1"/>
</dbReference>
<reference evidence="5 6" key="1">
    <citation type="submission" date="2018-03" db="EMBL/GenBank/DDBJ databases">
        <title>Genome sequence of Moorella stamsii DSM 26217.</title>
        <authorList>
            <person name="Poehlein A."/>
            <person name="Daniel R."/>
        </authorList>
    </citation>
    <scope>NUCLEOTIDE SEQUENCE [LARGE SCALE GENOMIC DNA]</scope>
    <source>
        <strain evidence="6">DSM 26217</strain>
    </source>
</reference>
<dbReference type="AlphaFoldDB" id="A0A9X7J6A7"/>
<evidence type="ECO:0000256" key="3">
    <source>
        <dbReference type="ARBA" id="ARBA00022729"/>
    </source>
</evidence>
<evidence type="ECO:0000313" key="5">
    <source>
        <dbReference type="EMBL" id="PRR77108.1"/>
    </source>
</evidence>
<dbReference type="GO" id="GO:0030288">
    <property type="term" value="C:outer membrane-bounded periplasmic space"/>
    <property type="evidence" value="ECO:0007669"/>
    <property type="project" value="InterPro"/>
</dbReference>
<dbReference type="EMBL" id="PVXL01000014">
    <property type="protein sequence ID" value="PRR77108.1"/>
    <property type="molecule type" value="Genomic_DNA"/>
</dbReference>
<keyword evidence="3" id="KW-0732">Signal</keyword>
<dbReference type="GO" id="GO:0055085">
    <property type="term" value="P:transmembrane transport"/>
    <property type="evidence" value="ECO:0007669"/>
    <property type="project" value="InterPro"/>
</dbReference>